<evidence type="ECO:0000256" key="3">
    <source>
        <dbReference type="ARBA" id="ARBA00012552"/>
    </source>
</evidence>
<dbReference type="AlphaFoldDB" id="A0AAP0RDG2"/>
<dbReference type="SMART" id="SM00487">
    <property type="entry name" value="DEXDc"/>
    <property type="match status" value="1"/>
</dbReference>
<evidence type="ECO:0000256" key="14">
    <source>
        <dbReference type="RuleBase" id="RU000492"/>
    </source>
</evidence>
<evidence type="ECO:0000259" key="17">
    <source>
        <dbReference type="PROSITE" id="PS51194"/>
    </source>
</evidence>
<evidence type="ECO:0000256" key="9">
    <source>
        <dbReference type="ARBA" id="ARBA00022840"/>
    </source>
</evidence>
<dbReference type="CDD" id="cd00268">
    <property type="entry name" value="DEADc"/>
    <property type="match status" value="1"/>
</dbReference>
<evidence type="ECO:0000256" key="13">
    <source>
        <dbReference type="PROSITE-ProRule" id="PRU00552"/>
    </source>
</evidence>
<dbReference type="InterPro" id="IPR000629">
    <property type="entry name" value="RNA-helicase_DEAD-box_CS"/>
</dbReference>
<feature type="domain" description="DEAD-box RNA helicase Q" evidence="18">
    <location>
        <begin position="164"/>
        <end position="190"/>
    </location>
</feature>
<proteinExistence type="inferred from homology"/>
<keyword evidence="9 14" id="KW-0067">ATP-binding</keyword>
<reference evidence="19 20" key="1">
    <citation type="journal article" date="2024" name="Plant J.">
        <title>Genome sequences and population genomics reveal climatic adaptation and genomic divergence between two closely related sweetgum species.</title>
        <authorList>
            <person name="Xu W.Q."/>
            <person name="Ren C.Q."/>
            <person name="Zhang X.Y."/>
            <person name="Comes H.P."/>
            <person name="Liu X.H."/>
            <person name="Li Y.G."/>
            <person name="Kettle C.J."/>
            <person name="Jalonen R."/>
            <person name="Gaisberger H."/>
            <person name="Ma Y.Z."/>
            <person name="Qiu Y.X."/>
        </authorList>
    </citation>
    <scope>NUCLEOTIDE SEQUENCE [LARGE SCALE GENOMIC DNA]</scope>
    <source>
        <strain evidence="19">Hangzhou</strain>
    </source>
</reference>
<keyword evidence="8 14" id="KW-0347">Helicase</keyword>
<feature type="compositionally biased region" description="Basic residues" evidence="15">
    <location>
        <begin position="28"/>
        <end position="38"/>
    </location>
</feature>
<keyword evidence="10" id="KW-0694">RNA-binding</keyword>
<dbReference type="FunFam" id="3.40.50.300:FF:000008">
    <property type="entry name" value="ATP-dependent RNA helicase RhlB"/>
    <property type="match status" value="1"/>
</dbReference>
<accession>A0AAP0RDG2</accession>
<feature type="compositionally biased region" description="Basic and acidic residues" evidence="15">
    <location>
        <begin position="70"/>
        <end position="83"/>
    </location>
</feature>
<evidence type="ECO:0000259" key="16">
    <source>
        <dbReference type="PROSITE" id="PS51192"/>
    </source>
</evidence>
<feature type="compositionally biased region" description="Basic and acidic residues" evidence="15">
    <location>
        <begin position="96"/>
        <end position="107"/>
    </location>
</feature>
<dbReference type="Pfam" id="PF00270">
    <property type="entry name" value="DEAD"/>
    <property type="match status" value="1"/>
</dbReference>
<evidence type="ECO:0000313" key="19">
    <source>
        <dbReference type="EMBL" id="KAK9275824.1"/>
    </source>
</evidence>
<dbReference type="InterPro" id="IPR014014">
    <property type="entry name" value="RNA_helicase_DEAD_Q_motif"/>
</dbReference>
<dbReference type="Pfam" id="PF00271">
    <property type="entry name" value="Helicase_C"/>
    <property type="match status" value="1"/>
</dbReference>
<protein>
    <recommendedName>
        <fullName evidence="3">RNA helicase</fullName>
        <ecNumber evidence="3">3.6.4.13</ecNumber>
    </recommendedName>
</protein>
<name>A0AAP0RDG2_LIQFO</name>
<evidence type="ECO:0000256" key="5">
    <source>
        <dbReference type="ARBA" id="ARBA00022552"/>
    </source>
</evidence>
<dbReference type="InterPro" id="IPR027417">
    <property type="entry name" value="P-loop_NTPase"/>
</dbReference>
<feature type="region of interest" description="Disordered" evidence="15">
    <location>
        <begin position="17"/>
        <end position="121"/>
    </location>
</feature>
<keyword evidence="11" id="KW-0539">Nucleus</keyword>
<evidence type="ECO:0000256" key="12">
    <source>
        <dbReference type="ARBA" id="ARBA00037449"/>
    </source>
</evidence>
<evidence type="ECO:0000259" key="18">
    <source>
        <dbReference type="PROSITE" id="PS51195"/>
    </source>
</evidence>
<feature type="compositionally biased region" description="Acidic residues" evidence="15">
    <location>
        <begin position="108"/>
        <end position="121"/>
    </location>
</feature>
<dbReference type="EMBL" id="JBBPBK010000011">
    <property type="protein sequence ID" value="KAK9275824.1"/>
    <property type="molecule type" value="Genomic_DNA"/>
</dbReference>
<dbReference type="InterPro" id="IPR001650">
    <property type="entry name" value="Helicase_C-like"/>
</dbReference>
<dbReference type="PANTHER" id="PTHR47958">
    <property type="entry name" value="ATP-DEPENDENT RNA HELICASE DBP3"/>
    <property type="match status" value="1"/>
</dbReference>
<evidence type="ECO:0000256" key="15">
    <source>
        <dbReference type="SAM" id="MobiDB-lite"/>
    </source>
</evidence>
<feature type="compositionally biased region" description="Basic and acidic residues" evidence="15">
    <location>
        <begin position="54"/>
        <end position="63"/>
    </location>
</feature>
<comment type="similarity">
    <text evidence="2">Belongs to the DEAD box helicase family. DDX5/DBP2 subfamily.</text>
</comment>
<dbReference type="GO" id="GO:0005524">
    <property type="term" value="F:ATP binding"/>
    <property type="evidence" value="ECO:0007669"/>
    <property type="project" value="UniProtKB-KW"/>
</dbReference>
<dbReference type="GO" id="GO:0016787">
    <property type="term" value="F:hydrolase activity"/>
    <property type="evidence" value="ECO:0007669"/>
    <property type="project" value="UniProtKB-KW"/>
</dbReference>
<dbReference type="Proteomes" id="UP001415857">
    <property type="component" value="Unassembled WGS sequence"/>
</dbReference>
<sequence>MGRKLKEAALLSEPVALEISNNHETKAEKKKHKKKKNKEPKILNDSNNEEQGEEATRKRKLEETELVNGENKESNIQKTEKGRDKKQRKKKKKNKHEAYRDNGRESDTQEEEAKQDEDQLDEISKKADCLISNGKAESASNGVDDAEVVVSGKNAEESKYAALESFAESRLPEKVLECCKNFSKPSPIQSRAWPFLLDGRDFIGIAETGSGKTLAFGVPAIMHVLSKRKSKMSKRVNPLCLVLSPTRELAQQISDVLCDAGKPCDVKSICLYGGTSKGPQISSLKSGVDIVIGTPGRLKDLIEMGVCCLKEVSFVVLDEADRMLDMGFELEVRSILSQTCSVRQMVMFSATWPLLVHQLAQEFMDPNPIKVVVGSEDLAANHNVMQIVEVLDDRSRDERLISLLEKYHKSQRNRVLVFVLYKKEAARVENMLQRRGWKAVSIHGDKAQNARTQALSLFKDGSSPLMVATDVAARGLDIPDVEVVINYSFPLTTEDYVHRIGRTGRAGKKGVAHTFFMQENKGLAGELVNVLREAGQIVPAALLKFGTHVKKKESKLYGAHFREISVDAPKSSKITFEDSDDD</sequence>
<comment type="subcellular location">
    <subcellularLocation>
        <location evidence="1">Nucleus</location>
        <location evidence="1">Nucleolus</location>
    </subcellularLocation>
</comment>
<dbReference type="PROSITE" id="PS00039">
    <property type="entry name" value="DEAD_ATP_HELICASE"/>
    <property type="match status" value="1"/>
</dbReference>
<dbReference type="PROSITE" id="PS51194">
    <property type="entry name" value="HELICASE_CTER"/>
    <property type="match status" value="1"/>
</dbReference>
<evidence type="ECO:0000256" key="10">
    <source>
        <dbReference type="ARBA" id="ARBA00022884"/>
    </source>
</evidence>
<dbReference type="SMART" id="SM00490">
    <property type="entry name" value="HELICc"/>
    <property type="match status" value="1"/>
</dbReference>
<keyword evidence="7 14" id="KW-0378">Hydrolase</keyword>
<evidence type="ECO:0000256" key="6">
    <source>
        <dbReference type="ARBA" id="ARBA00022741"/>
    </source>
</evidence>
<dbReference type="InterPro" id="IPR014001">
    <property type="entry name" value="Helicase_ATP-bd"/>
</dbReference>
<keyword evidence="4" id="KW-0690">Ribosome biogenesis</keyword>
<comment type="function">
    <text evidence="12">ATP-dependent RNA helicase required for 60S ribosomal subunit synthesis. Involved in efficient pre-rRNA processing, predominantly at site A3, which is necessary for the normal formation of 25S and 5.8S rRNAs.</text>
</comment>
<evidence type="ECO:0000313" key="20">
    <source>
        <dbReference type="Proteomes" id="UP001415857"/>
    </source>
</evidence>
<feature type="short sequence motif" description="Q motif" evidence="13">
    <location>
        <begin position="164"/>
        <end position="190"/>
    </location>
</feature>
<evidence type="ECO:0000256" key="1">
    <source>
        <dbReference type="ARBA" id="ARBA00004604"/>
    </source>
</evidence>
<feature type="compositionally biased region" description="Basic residues" evidence="15">
    <location>
        <begin position="84"/>
        <end position="95"/>
    </location>
</feature>
<dbReference type="PROSITE" id="PS51192">
    <property type="entry name" value="HELICASE_ATP_BIND_1"/>
    <property type="match status" value="1"/>
</dbReference>
<keyword evidence="5" id="KW-0698">rRNA processing</keyword>
<feature type="domain" description="Helicase C-terminal" evidence="17">
    <location>
        <begin position="399"/>
        <end position="546"/>
    </location>
</feature>
<dbReference type="SUPFAM" id="SSF52540">
    <property type="entry name" value="P-loop containing nucleoside triphosphate hydrolases"/>
    <property type="match status" value="1"/>
</dbReference>
<dbReference type="Gene3D" id="3.40.50.300">
    <property type="entry name" value="P-loop containing nucleotide triphosphate hydrolases"/>
    <property type="match status" value="2"/>
</dbReference>
<feature type="domain" description="Helicase ATP-binding" evidence="16">
    <location>
        <begin position="193"/>
        <end position="370"/>
    </location>
</feature>
<evidence type="ECO:0000256" key="11">
    <source>
        <dbReference type="ARBA" id="ARBA00023242"/>
    </source>
</evidence>
<evidence type="ECO:0000256" key="8">
    <source>
        <dbReference type="ARBA" id="ARBA00022806"/>
    </source>
</evidence>
<dbReference type="EC" id="3.6.4.13" evidence="3"/>
<dbReference type="InterPro" id="IPR044742">
    <property type="entry name" value="DEAD/DEAH_RhlB"/>
</dbReference>
<keyword evidence="6 14" id="KW-0547">Nucleotide-binding</keyword>
<evidence type="ECO:0000256" key="4">
    <source>
        <dbReference type="ARBA" id="ARBA00022517"/>
    </source>
</evidence>
<dbReference type="GO" id="GO:0003723">
    <property type="term" value="F:RNA binding"/>
    <property type="evidence" value="ECO:0007669"/>
    <property type="project" value="UniProtKB-KW"/>
</dbReference>
<comment type="caution">
    <text evidence="19">The sequence shown here is derived from an EMBL/GenBank/DDBJ whole genome shotgun (WGS) entry which is preliminary data.</text>
</comment>
<evidence type="ECO:0000256" key="7">
    <source>
        <dbReference type="ARBA" id="ARBA00022801"/>
    </source>
</evidence>
<evidence type="ECO:0000256" key="2">
    <source>
        <dbReference type="ARBA" id="ARBA00009334"/>
    </source>
</evidence>
<dbReference type="CDD" id="cd18787">
    <property type="entry name" value="SF2_C_DEAD"/>
    <property type="match status" value="1"/>
</dbReference>
<dbReference type="GO" id="GO:0003724">
    <property type="term" value="F:RNA helicase activity"/>
    <property type="evidence" value="ECO:0007669"/>
    <property type="project" value="UniProtKB-EC"/>
</dbReference>
<dbReference type="InterPro" id="IPR011545">
    <property type="entry name" value="DEAD/DEAH_box_helicase_dom"/>
</dbReference>
<gene>
    <name evidence="19" type="ORF">L1049_023095</name>
</gene>
<organism evidence="19 20">
    <name type="scientific">Liquidambar formosana</name>
    <name type="common">Formosan gum</name>
    <dbReference type="NCBI Taxonomy" id="63359"/>
    <lineage>
        <taxon>Eukaryota</taxon>
        <taxon>Viridiplantae</taxon>
        <taxon>Streptophyta</taxon>
        <taxon>Embryophyta</taxon>
        <taxon>Tracheophyta</taxon>
        <taxon>Spermatophyta</taxon>
        <taxon>Magnoliopsida</taxon>
        <taxon>eudicotyledons</taxon>
        <taxon>Gunneridae</taxon>
        <taxon>Pentapetalae</taxon>
        <taxon>Saxifragales</taxon>
        <taxon>Altingiaceae</taxon>
        <taxon>Liquidambar</taxon>
    </lineage>
</organism>
<dbReference type="PROSITE" id="PS51195">
    <property type="entry name" value="Q_MOTIF"/>
    <property type="match status" value="1"/>
</dbReference>
<keyword evidence="20" id="KW-1185">Reference proteome</keyword>